<dbReference type="EMBL" id="FNXT01000026">
    <property type="protein sequence ID" value="SZX59792.1"/>
    <property type="molecule type" value="Genomic_DNA"/>
</dbReference>
<reference evidence="1 2" key="1">
    <citation type="submission" date="2016-10" db="EMBL/GenBank/DDBJ databases">
        <authorList>
            <person name="Cai Z."/>
        </authorList>
    </citation>
    <scope>NUCLEOTIDE SEQUENCE [LARGE SCALE GENOMIC DNA]</scope>
</reference>
<name>A0A383V4T6_TETOB</name>
<evidence type="ECO:0000313" key="1">
    <source>
        <dbReference type="EMBL" id="SZX59792.1"/>
    </source>
</evidence>
<accession>A0A383V4T6</accession>
<organism evidence="1 2">
    <name type="scientific">Tetradesmus obliquus</name>
    <name type="common">Green alga</name>
    <name type="synonym">Acutodesmus obliquus</name>
    <dbReference type="NCBI Taxonomy" id="3088"/>
    <lineage>
        <taxon>Eukaryota</taxon>
        <taxon>Viridiplantae</taxon>
        <taxon>Chlorophyta</taxon>
        <taxon>core chlorophytes</taxon>
        <taxon>Chlorophyceae</taxon>
        <taxon>CS clade</taxon>
        <taxon>Sphaeropleales</taxon>
        <taxon>Scenedesmaceae</taxon>
        <taxon>Tetradesmus</taxon>
    </lineage>
</organism>
<sequence>MQQNGKIEHILYIRWHGNAGQTKLNRVGLTRLDNGVDSLKDLPKELVNSHYPNSRDFPDYFTNADFVRFTPQVECLVLPGDVVRTELRLALSYQGWEYTVLKKDSSHSTSSGAGQDIQVMTAEFMGSDPFMALLGLRMALIAYPVVALSRVFLDDVHQRLLAAPEAFKGML</sequence>
<dbReference type="Proteomes" id="UP000256970">
    <property type="component" value="Unassembled WGS sequence"/>
</dbReference>
<protein>
    <submittedName>
        <fullName evidence="1">Uncharacterized protein</fullName>
    </submittedName>
</protein>
<gene>
    <name evidence="1" type="ORF">BQ4739_LOCUS400</name>
</gene>
<proteinExistence type="predicted"/>
<dbReference type="AlphaFoldDB" id="A0A383V4T6"/>
<keyword evidence="2" id="KW-1185">Reference proteome</keyword>
<evidence type="ECO:0000313" key="2">
    <source>
        <dbReference type="Proteomes" id="UP000256970"/>
    </source>
</evidence>